<protein>
    <submittedName>
        <fullName evidence="1">Uncharacterized protein</fullName>
    </submittedName>
</protein>
<proteinExistence type="predicted"/>
<name>A0A4Q4SJ51_9PLEO</name>
<organism evidence="1 2">
    <name type="scientific">Alternaria arborescens</name>
    <dbReference type="NCBI Taxonomy" id="156630"/>
    <lineage>
        <taxon>Eukaryota</taxon>
        <taxon>Fungi</taxon>
        <taxon>Dikarya</taxon>
        <taxon>Ascomycota</taxon>
        <taxon>Pezizomycotina</taxon>
        <taxon>Dothideomycetes</taxon>
        <taxon>Pleosporomycetidae</taxon>
        <taxon>Pleosporales</taxon>
        <taxon>Pleosporineae</taxon>
        <taxon>Pleosporaceae</taxon>
        <taxon>Alternaria</taxon>
        <taxon>Alternaria sect. Alternaria</taxon>
    </lineage>
</organism>
<dbReference type="EMBL" id="PEJP01000009">
    <property type="protein sequence ID" value="RYO70695.1"/>
    <property type="molecule type" value="Genomic_DNA"/>
</dbReference>
<gene>
    <name evidence="1" type="ORF">AA0113_g2800</name>
</gene>
<accession>A0A4Q4SJ51</accession>
<evidence type="ECO:0000313" key="1">
    <source>
        <dbReference type="EMBL" id="RYO70695.1"/>
    </source>
</evidence>
<evidence type="ECO:0000313" key="2">
    <source>
        <dbReference type="Proteomes" id="UP000293823"/>
    </source>
</evidence>
<dbReference type="AlphaFoldDB" id="A0A4Q4SJ51"/>
<keyword evidence="2" id="KW-1185">Reference proteome</keyword>
<dbReference type="Proteomes" id="UP000293823">
    <property type="component" value="Unassembled WGS sequence"/>
</dbReference>
<sequence>MYKIMVNYPNLQAQPQPQLQLQFQLLLPAQPQRLLWAEQLMRQLHKEWMREHKQLR</sequence>
<reference evidence="2" key="1">
    <citation type="journal article" date="2019" name="bioRxiv">
        <title>Genomics, evolutionary history and diagnostics of the Alternaria alternata species group including apple and Asian pear pathotypes.</title>
        <authorList>
            <person name="Armitage A.D."/>
            <person name="Cockerton H.M."/>
            <person name="Sreenivasaprasad S."/>
            <person name="Woodhall J.W."/>
            <person name="Lane C.R."/>
            <person name="Harrison R.J."/>
            <person name="Clarkson J.P."/>
        </authorList>
    </citation>
    <scope>NUCLEOTIDE SEQUENCE [LARGE SCALE GENOMIC DNA]</scope>
    <source>
        <strain evidence="2">RGR 97.0016</strain>
    </source>
</reference>
<comment type="caution">
    <text evidence="1">The sequence shown here is derived from an EMBL/GenBank/DDBJ whole genome shotgun (WGS) entry which is preliminary data.</text>
</comment>